<accession>A0A4Y6PU86</accession>
<gene>
    <name evidence="3" type="ORF">FIV42_13980</name>
</gene>
<dbReference type="Proteomes" id="UP000315995">
    <property type="component" value="Chromosome"/>
</dbReference>
<dbReference type="OrthoDB" id="5479759at2"/>
<accession>A0A5B8Y5Y8</accession>
<organism evidence="3 4">
    <name type="scientific">Persicimonas caeni</name>
    <dbReference type="NCBI Taxonomy" id="2292766"/>
    <lineage>
        <taxon>Bacteria</taxon>
        <taxon>Deltaproteobacteria</taxon>
        <taxon>Bradymonadales</taxon>
        <taxon>Bradymonadaceae</taxon>
        <taxon>Persicimonas</taxon>
    </lineage>
</organism>
<feature type="chain" id="PRO_5030106449" description="VWA domain-containing protein" evidence="2">
    <location>
        <begin position="26"/>
        <end position="604"/>
    </location>
</feature>
<keyword evidence="2" id="KW-0732">Signal</keyword>
<dbReference type="AlphaFoldDB" id="A0A4Y6PU86"/>
<keyword evidence="4" id="KW-1185">Reference proteome</keyword>
<sequence>MFVWKQPTRLAAVALCAGLTMNCGACEDTSGGDLIENNALPDGGELSDGSPDGDDDDRFGGDFYDPETGVGQLVSETIQPKMDILWVIDNSTSMCEEQAALRQNFSRFANQLVAEGVDFNLGITTTHMRENFPVETVAKPGELQSTPQPIPNYIPTCHGDVGDPDDPNDGYAYIRDRIETAVGCAKDPSAWQDLLDITDEEIACHLNRECGGPEDLFPKADEDGESPYRETPKVVRSSYYDAANKVDVERMSRDFACMSLVGTRGFPIEKGLGAAVKAVSPEMTGGAAESPTDDSAPNHGLVRQDAEFALVFVTDENDCTHDGTLPEDSICAGSICEFANRPDDTDSPLIDPTELAAQFANNLSATKGREIDETEVTVASIHGRWKRYGATDAYPEATPIDVDECSEMEDRPGLDRSVQPACDSEFGTAFSGDRYERFARNFSRSYPQVDGEHMPGLICQPDAIPDTLEAIGSASASAAAVCITRELHACEGDATACPDHRFGDAAPSCAPGPNDRPFCDSAVELQLFAGIPGATLTDTGYCIPDSIDADGLDGGCVVSRDKYRLATCNSAEGVRFVWENPQEAVTTLDGYYVKLRYLTDAYGE</sequence>
<dbReference type="EMBL" id="CP041186">
    <property type="protein sequence ID" value="QDG51810.1"/>
    <property type="molecule type" value="Genomic_DNA"/>
</dbReference>
<evidence type="ECO:0000256" key="2">
    <source>
        <dbReference type="SAM" id="SignalP"/>
    </source>
</evidence>
<dbReference type="RefSeq" id="WP_141198290.1">
    <property type="nucleotide sequence ID" value="NZ_CP041186.1"/>
</dbReference>
<evidence type="ECO:0000256" key="1">
    <source>
        <dbReference type="SAM" id="MobiDB-lite"/>
    </source>
</evidence>
<reference evidence="3 4" key="1">
    <citation type="submission" date="2019-06" db="EMBL/GenBank/DDBJ databases">
        <title>Persicimonas caeni gen. nov., sp. nov., a predatory bacterium isolated from solar saltern.</title>
        <authorList>
            <person name="Wang S."/>
        </authorList>
    </citation>
    <scope>NUCLEOTIDE SEQUENCE [LARGE SCALE GENOMIC DNA]</scope>
    <source>
        <strain evidence="3 4">YN101</strain>
    </source>
</reference>
<proteinExistence type="predicted"/>
<feature type="signal peptide" evidence="2">
    <location>
        <begin position="1"/>
        <end position="25"/>
    </location>
</feature>
<evidence type="ECO:0008006" key="5">
    <source>
        <dbReference type="Google" id="ProtNLM"/>
    </source>
</evidence>
<feature type="region of interest" description="Disordered" evidence="1">
    <location>
        <begin position="36"/>
        <end position="62"/>
    </location>
</feature>
<evidence type="ECO:0000313" key="4">
    <source>
        <dbReference type="Proteomes" id="UP000315995"/>
    </source>
</evidence>
<protein>
    <recommendedName>
        <fullName evidence="5">VWA domain-containing protein</fullName>
    </recommendedName>
</protein>
<name>A0A4Y6PU86_PERCE</name>
<evidence type="ECO:0000313" key="3">
    <source>
        <dbReference type="EMBL" id="QDG51810.1"/>
    </source>
</evidence>